<dbReference type="EMBL" id="BK059083">
    <property type="protein sequence ID" value="DAE28223.1"/>
    <property type="molecule type" value="Genomic_DNA"/>
</dbReference>
<evidence type="ECO:0000256" key="1">
    <source>
        <dbReference type="ARBA" id="ARBA00022612"/>
    </source>
</evidence>
<dbReference type="InterPro" id="IPR010090">
    <property type="entry name" value="Phage_tape_meas"/>
</dbReference>
<name>A0A8S5RA59_9VIRU</name>
<protein>
    <submittedName>
        <fullName evidence="5">Minor tail protein</fullName>
    </submittedName>
</protein>
<reference evidence="5" key="1">
    <citation type="journal article" date="2021" name="Proc. Natl. Acad. Sci. U.S.A.">
        <title>A Catalog of Tens of Thousands of Viruses from Human Metagenomes Reveals Hidden Associations with Chronic Diseases.</title>
        <authorList>
            <person name="Tisza M.J."/>
            <person name="Buck C.B."/>
        </authorList>
    </citation>
    <scope>NUCLEOTIDE SEQUENCE</scope>
    <source>
        <strain evidence="5">CtuZj11</strain>
    </source>
</reference>
<keyword evidence="1" id="KW-1188">Viral release from host cell</keyword>
<keyword evidence="2" id="KW-0175">Coiled coil</keyword>
<dbReference type="PANTHER" id="PTHR37813:SF1">
    <property type="entry name" value="FELS-2 PROPHAGE PROTEIN"/>
    <property type="match status" value="1"/>
</dbReference>
<organism evidence="5">
    <name type="scientific">virus sp. ctuZj11</name>
    <dbReference type="NCBI Taxonomy" id="2825825"/>
    <lineage>
        <taxon>Viruses</taxon>
    </lineage>
</organism>
<feature type="coiled-coil region" evidence="2">
    <location>
        <begin position="31"/>
        <end position="94"/>
    </location>
</feature>
<dbReference type="PANTHER" id="PTHR37813">
    <property type="entry name" value="FELS-2 PROPHAGE PROTEIN"/>
    <property type="match status" value="1"/>
</dbReference>
<evidence type="ECO:0000259" key="4">
    <source>
        <dbReference type="Pfam" id="PF10145"/>
    </source>
</evidence>
<feature type="region of interest" description="Disordered" evidence="3">
    <location>
        <begin position="1203"/>
        <end position="1238"/>
    </location>
</feature>
<sequence length="1298" mass="139905">MENYGVKYNIQVIADPAVEAIAKFARVTDNLNIASTKFKNLQNTVESLNASLNKFKTQKAPVVQIKTAKAQENISKLINKVDQLKTKLNQLGLTSFSSARSWAANAPLPPTPLGPTPAKQKPPKQRAPPPATQPKPTRRNIGPNRSALSYRALGPAMIDSGGIGAISLMKGMGVAYGISAIGSLASSVVKDASEYDNLMQSTRNILEAHDKQGGFDQRFSEMEKTVRQVGVETKFTAPQVADASKFLAMAGFNLDAINKSIRPIADIALVGDTDLGETADVVTNIMTGYNIAPEKVRKAADIMTMTFTKSNTTLMELAEAYKYAASLLSAGGISFEESTAGLGVLGDAGIKGSQAGTTMRTIMANIVNPTKKQAAEWERVGVKRLDENGNARDLVDIFGDLASKNLNVSSFYKMFHKTAAMGAVALANHVDKWNEIVELNFMSEGMVGDLAEKKKNTIQGLWAQLTSMFTEGGMRAFEAMKPEIKEMLSDGVAFFMSDETIEKIKTTAQALLDLVKTIIKITGVFYNFWEKYQGFIMGWLKLQLVLSAVLVPLRAMKGLMNFGKYAISSIGAVGMMTRQVGAFTGAVRQATFAKSAFNQTVMTGGAYGVPAGSYGLITRAPSLANWFNVSATKYTTSADQIEKRRIERLLNSSKSQVGVNAIAARYNQMFGKTISAEEVAARRVKSQYSFTPQQTADRYNRIYSQQIEANRKTNWANFKMQGAQMMTGAGTMLGGMGGSYLLSQLSNGNPFWTILGGAGGAALGLLGPWGLVGGAILTAVSYAIDLTKQTQKNTEEAKKLSDQFRIQNGLVKGDGTSNLVKSLNAALEKEKDINDILQERIALRKEELGLSSNDGKKFSSSIADGLLEKFSKSGTSALLYAVNGDKKTDEAGDLASIDKLFDPGNMSGWAWRMSDGGTLYHLSTEQVKVAAAMRAQGAAKAASLSEEYMKTIQKNLSIGATNDVRSLFTNYDASIYDYKGQALPGSESWTIAGYNKQTDQAKSRNFFYLEGIRDGTSAHFAQNAQFRNDVLAYVAEQESGNLSQESVFKIIRFYDEQVKDLLGQYLKNGADGLLAALGYKDGHFTDAVSGLPTIEAAENAKAVLEKFKNLINSFGNQAVLAASTFLSDIESQLNLAIGQIGSPNGMGVVADNLPVGSTKVNGVEYEYDKTTGRYIDVKHPSISLSPAEFSAAYKNRNKNALDLLADNPDDSNKPGGKTPPPLGSTGADQSNYKTHYGNGSAAPRQIIIKIDKMLSIDKIDMANKDKAEIAALVEEYVTPGLINALSNATAAINANPTT</sequence>
<dbReference type="NCBIfam" id="TIGR01760">
    <property type="entry name" value="tape_meas_TP901"/>
    <property type="match status" value="1"/>
</dbReference>
<evidence type="ECO:0000313" key="5">
    <source>
        <dbReference type="EMBL" id="DAE28223.1"/>
    </source>
</evidence>
<proteinExistence type="predicted"/>
<feature type="region of interest" description="Disordered" evidence="3">
    <location>
        <begin position="104"/>
        <end position="145"/>
    </location>
</feature>
<feature type="domain" description="Phage tail tape measure protein" evidence="4">
    <location>
        <begin position="224"/>
        <end position="405"/>
    </location>
</feature>
<evidence type="ECO:0000256" key="2">
    <source>
        <dbReference type="SAM" id="Coils"/>
    </source>
</evidence>
<evidence type="ECO:0000256" key="3">
    <source>
        <dbReference type="SAM" id="MobiDB-lite"/>
    </source>
</evidence>
<accession>A0A8S5RA59</accession>
<dbReference type="Pfam" id="PF10145">
    <property type="entry name" value="PhageMin_Tail"/>
    <property type="match status" value="1"/>
</dbReference>